<evidence type="ECO:0000313" key="1">
    <source>
        <dbReference type="EMBL" id="QHT78076.1"/>
    </source>
</evidence>
<accession>A0A6C0HD32</accession>
<proteinExistence type="predicted"/>
<organism evidence="1">
    <name type="scientific">viral metagenome</name>
    <dbReference type="NCBI Taxonomy" id="1070528"/>
    <lineage>
        <taxon>unclassified sequences</taxon>
        <taxon>metagenomes</taxon>
        <taxon>organismal metagenomes</taxon>
    </lineage>
</organism>
<name>A0A6C0HD32_9ZZZZ</name>
<dbReference type="EMBL" id="MN739929">
    <property type="protein sequence ID" value="QHT78076.1"/>
    <property type="molecule type" value="Genomic_DNA"/>
</dbReference>
<protein>
    <submittedName>
        <fullName evidence="1">Uncharacterized protein</fullName>
    </submittedName>
</protein>
<dbReference type="AlphaFoldDB" id="A0A6C0HD32"/>
<reference evidence="1" key="1">
    <citation type="journal article" date="2020" name="Nature">
        <title>Giant virus diversity and host interactions through global metagenomics.</title>
        <authorList>
            <person name="Schulz F."/>
            <person name="Roux S."/>
            <person name="Paez-Espino D."/>
            <person name="Jungbluth S."/>
            <person name="Walsh D.A."/>
            <person name="Denef V.J."/>
            <person name="McMahon K.D."/>
            <person name="Konstantinidis K.T."/>
            <person name="Eloe-Fadrosh E.A."/>
            <person name="Kyrpides N.C."/>
            <person name="Woyke T."/>
        </authorList>
    </citation>
    <scope>NUCLEOTIDE SEQUENCE</scope>
    <source>
        <strain evidence="1">GVMAG-M-3300023179-91</strain>
    </source>
</reference>
<sequence>MSNNEINDVREQKEFKGITFSEFKKTDVKKELLNNLINSKIEQACYWSAEIICSGHFSDLWEIILFFYSKHIHLGNPKLAIYLNLRIDNFKEIIHGGYINNEIKMRNNPKIRKLFAEIMCILCNAKRKHSFDEIKIKKEDFDMTQMTDRFKAPNVSFGTNIMLPEDPKELFIAMNEFAYNISKEGKNSINACYWMEWIMEFETICKTKKEKCKCERRIQMPVDSKNQQDIIWLIWDAILKESAANHNQLIQKIITSLLSLFCLKYANGCGRKRRYIIYYAISLLIEPVDVNEEIVKNKDQVNLVVSKIDNIYKQIKKNEKSPNTDYLFNQLGKTNLDKTIEKLEKMNNFGESFIPRL</sequence>